<feature type="signal peptide" evidence="1">
    <location>
        <begin position="1"/>
        <end position="17"/>
    </location>
</feature>
<dbReference type="Proteomes" id="UP000594261">
    <property type="component" value="Chromosome 6"/>
</dbReference>
<dbReference type="EnsemblPlants" id="QL06p009834:mrna">
    <property type="protein sequence ID" value="QL06p009834:mrna"/>
    <property type="gene ID" value="QL06p009834"/>
</dbReference>
<dbReference type="OrthoDB" id="905355at2759"/>
<dbReference type="RefSeq" id="XP_030922932.1">
    <property type="nucleotide sequence ID" value="XM_031067072.1"/>
</dbReference>
<keyword evidence="1" id="KW-0732">Signal</keyword>
<dbReference type="EMBL" id="LRBV02000006">
    <property type="status" value="NOT_ANNOTATED_CDS"/>
    <property type="molecule type" value="Genomic_DNA"/>
</dbReference>
<sequence length="153" mass="16119">MAMKLALFVSLIVAALAVPISGVQLGPGGDALSYDIRINGTVYCPENNNIGASSTNNTVIQDAEIQVTCGGQMVSNASTNDNGGFVFYMDSQHYTVPIILKSCNSLVFSPYIKSKCPNSPVGHLESPLKYIGDTVVGDLKIANISPVGFHIVP</sequence>
<evidence type="ECO:0000313" key="2">
    <source>
        <dbReference type="EnsemblPlants" id="QL06p009834:mrna"/>
    </source>
</evidence>
<dbReference type="KEGG" id="qlo:115949796"/>
<feature type="chain" id="PRO_5029625134" description="Pollen Ole e 1 allergen and extensin family protein" evidence="1">
    <location>
        <begin position="18"/>
        <end position="153"/>
    </location>
</feature>
<keyword evidence="3" id="KW-1185">Reference proteome</keyword>
<dbReference type="GeneID" id="115949796"/>
<dbReference type="FunCoup" id="A0A7N2LVT6">
    <property type="interactions" value="285"/>
</dbReference>
<name>A0A7N2LVT6_QUELO</name>
<dbReference type="OMA" id="LSYDIRI"/>
<accession>A0A7N2LVT6</accession>
<organism evidence="2 3">
    <name type="scientific">Quercus lobata</name>
    <name type="common">Valley oak</name>
    <dbReference type="NCBI Taxonomy" id="97700"/>
    <lineage>
        <taxon>Eukaryota</taxon>
        <taxon>Viridiplantae</taxon>
        <taxon>Streptophyta</taxon>
        <taxon>Embryophyta</taxon>
        <taxon>Tracheophyta</taxon>
        <taxon>Spermatophyta</taxon>
        <taxon>Magnoliopsida</taxon>
        <taxon>eudicotyledons</taxon>
        <taxon>Gunneridae</taxon>
        <taxon>Pentapetalae</taxon>
        <taxon>rosids</taxon>
        <taxon>fabids</taxon>
        <taxon>Fagales</taxon>
        <taxon>Fagaceae</taxon>
        <taxon>Quercus</taxon>
    </lineage>
</organism>
<proteinExistence type="predicted"/>
<protein>
    <recommendedName>
        <fullName evidence="4">Pollen Ole e 1 allergen and extensin family protein</fullName>
    </recommendedName>
</protein>
<dbReference type="AlphaFoldDB" id="A0A7N2LVT6"/>
<dbReference type="Gramene" id="QL06p009834:mrna">
    <property type="protein sequence ID" value="QL06p009834:mrna"/>
    <property type="gene ID" value="QL06p009834"/>
</dbReference>
<reference evidence="2 3" key="1">
    <citation type="journal article" date="2016" name="G3 (Bethesda)">
        <title>First Draft Assembly and Annotation of the Genome of a California Endemic Oak Quercus lobata Nee (Fagaceae).</title>
        <authorList>
            <person name="Sork V.L."/>
            <person name="Fitz-Gibbon S.T."/>
            <person name="Puiu D."/>
            <person name="Crepeau M."/>
            <person name="Gugger P.F."/>
            <person name="Sherman R."/>
            <person name="Stevens K."/>
            <person name="Langley C.H."/>
            <person name="Pellegrini M."/>
            <person name="Salzberg S.L."/>
        </authorList>
    </citation>
    <scope>NUCLEOTIDE SEQUENCE [LARGE SCALE GENOMIC DNA]</scope>
    <source>
        <strain evidence="2 3">cv. SW786</strain>
    </source>
</reference>
<dbReference type="PANTHER" id="PTHR34458">
    <property type="entry name" value="POLLEN OLE E 1 ALLERGEN AND EXTENSIN FAMILY PROTEIN-RELATED"/>
    <property type="match status" value="1"/>
</dbReference>
<dbReference type="InterPro" id="IPR040404">
    <property type="entry name" value="Phylloplanin-like"/>
</dbReference>
<dbReference type="InParanoid" id="A0A7N2LVT6"/>
<evidence type="ECO:0000313" key="3">
    <source>
        <dbReference type="Proteomes" id="UP000594261"/>
    </source>
</evidence>
<evidence type="ECO:0008006" key="4">
    <source>
        <dbReference type="Google" id="ProtNLM"/>
    </source>
</evidence>
<gene>
    <name evidence="2" type="primary">LOC115949796</name>
</gene>
<evidence type="ECO:0000256" key="1">
    <source>
        <dbReference type="SAM" id="SignalP"/>
    </source>
</evidence>
<reference evidence="2" key="2">
    <citation type="submission" date="2021-01" db="UniProtKB">
        <authorList>
            <consortium name="EnsemblPlants"/>
        </authorList>
    </citation>
    <scope>IDENTIFICATION</scope>
</reference>
<dbReference type="Pfam" id="PF01190">
    <property type="entry name" value="Pollen_Ole_e_1"/>
    <property type="match status" value="1"/>
</dbReference>
<dbReference type="PANTHER" id="PTHR34458:SF5">
    <property type="entry name" value="POLLEN OLE E 1 ALLERGEN AND EXTENSIN FAMILY PROTEIN"/>
    <property type="match status" value="1"/>
</dbReference>